<sequence>MSVFTPNPIDRLSAYEGKIRSGMSVDEVLKPMDDPTYVGTSDKCVQLAGHRKYDAVVKSKESLYLRYMPFGKHANNRFVWFQFNLEKDSSKDSLVLKAYGTKDLDLIGKSETDGIALKNVVDHS</sequence>
<evidence type="ECO:0000313" key="2">
    <source>
        <dbReference type="Proteomes" id="UP001151516"/>
    </source>
</evidence>
<dbReference type="EMBL" id="JANBTX010000030">
    <property type="protein sequence ID" value="KAJ2689186.1"/>
    <property type="molecule type" value="Genomic_DNA"/>
</dbReference>
<dbReference type="AlphaFoldDB" id="A0A9W8GMD6"/>
<gene>
    <name evidence="1" type="ORF">IWW39_001648</name>
</gene>
<evidence type="ECO:0000313" key="1">
    <source>
        <dbReference type="EMBL" id="KAJ2689186.1"/>
    </source>
</evidence>
<protein>
    <submittedName>
        <fullName evidence="1">Uncharacterized protein</fullName>
    </submittedName>
</protein>
<proteinExistence type="predicted"/>
<keyword evidence="2" id="KW-1185">Reference proteome</keyword>
<accession>A0A9W8GMD6</accession>
<reference evidence="1" key="1">
    <citation type="submission" date="2022-07" db="EMBL/GenBank/DDBJ databases">
        <title>Phylogenomic reconstructions and comparative analyses of Kickxellomycotina fungi.</title>
        <authorList>
            <person name="Reynolds N.K."/>
            <person name="Stajich J.E."/>
            <person name="Barry K."/>
            <person name="Grigoriev I.V."/>
            <person name="Crous P."/>
            <person name="Smith M.E."/>
        </authorList>
    </citation>
    <scope>NUCLEOTIDE SEQUENCE</scope>
    <source>
        <strain evidence="1">CBS 109367</strain>
    </source>
</reference>
<dbReference type="Proteomes" id="UP001151516">
    <property type="component" value="Unassembled WGS sequence"/>
</dbReference>
<name>A0A9W8GMD6_9FUNG</name>
<organism evidence="1 2">
    <name type="scientific">Coemansia spiralis</name>
    <dbReference type="NCBI Taxonomy" id="417178"/>
    <lineage>
        <taxon>Eukaryota</taxon>
        <taxon>Fungi</taxon>
        <taxon>Fungi incertae sedis</taxon>
        <taxon>Zoopagomycota</taxon>
        <taxon>Kickxellomycotina</taxon>
        <taxon>Kickxellomycetes</taxon>
        <taxon>Kickxellales</taxon>
        <taxon>Kickxellaceae</taxon>
        <taxon>Coemansia</taxon>
    </lineage>
</organism>
<dbReference type="OrthoDB" id="5512364at2759"/>
<comment type="caution">
    <text evidence="1">The sequence shown here is derived from an EMBL/GenBank/DDBJ whole genome shotgun (WGS) entry which is preliminary data.</text>
</comment>